<dbReference type="InterPro" id="IPR056024">
    <property type="entry name" value="DUF7605"/>
</dbReference>
<sequence length="951" mass="107875">MAARPPTVRSPTPTPKTLSRRTSAQSIRRDFRLERNPSVDSSDESPTISVTTPSSSSTQNTVYSDRDSKNSSPRHIAGLGDLRVRDGLRAPECDVHQLFSPSAPPQQPGDELLYDIASERRPDARIFSPTFQSAIKEAKGELRELSLAIWGCTAAHQAGTNLYALRQQGQSLSEFEPSRIRKVGLVGDSGVGKSSLINSLLDHPNLARSSGDGSACTCVVTEYQFRPTHHEEPYGIEVNYMTSEEVKELLDELLRTFKQCFIPAFNDVDSIQEQNEIREKSSKAWETLQSMFRDRPELTQDFLKGSTGDEASVLSTLQEWGTALLAKRPGGANTSTWSTTAVDVDDYTDKLDPFVRDPVDVDSPALWPFVRIIRIYLRASILQTGLILVDLPGLRNLNFARARAIEMYLRNCHEVFAVTTISRATTDPGVRDVIARTGRHRPLRIVCTKSEMINARETERTSSPDIAFQIRTWRHQIENLHLQMRRCEAKRRRGVPGALEEEVKTRDILNEIDFGLKKLLIERRNREVAHDLIEKYQGLVQLGDLKVFCVSNVDYFNHRHDEQNRAESRLELSGIVNLRMYCHKIPAEAQFAAAASYLEHEVPAFLGSLRQWSLAGSDQLAPEKADQLQEVLEQSEATLCRKLVMPSSEIHRAMTNLNYEFAASVVLPIRENRADWRATSVEISREWANWSASSYAAFCRKYGNSETMAVGPRSWNEELIRPMRIQLESNWGFFEEWVDECKADLIDTVGRVFDDICEPLKDYIDDASNTVGNLLDNVGARKECIFRIIDAGFDDLIESTSQIENDTLYGHDSSYTSDIMHIAYQACNQESGAGSDVRRKELINRHIQSCRLFPKLSTMVERNHRNIVRVTFDAVIGAITREVDNFVRDLRLLAGGVVEDEARHEAQRYPEFTRRLRVRLLQADRVLLQCTEAARDLRELGELRELREVRE</sequence>
<evidence type="ECO:0000259" key="2">
    <source>
        <dbReference type="Pfam" id="PF00350"/>
    </source>
</evidence>
<keyword evidence="5" id="KW-1185">Reference proteome</keyword>
<dbReference type="InterPro" id="IPR045063">
    <property type="entry name" value="Dynamin_N"/>
</dbReference>
<protein>
    <submittedName>
        <fullName evidence="4">Uncharacterized protein</fullName>
    </submittedName>
</protein>
<feature type="compositionally biased region" description="Basic and acidic residues" evidence="1">
    <location>
        <begin position="27"/>
        <end position="37"/>
    </location>
</feature>
<evidence type="ECO:0000313" key="5">
    <source>
        <dbReference type="Proteomes" id="UP000250140"/>
    </source>
</evidence>
<dbReference type="SUPFAM" id="SSF52540">
    <property type="entry name" value="P-loop containing nucleoside triphosphate hydrolases"/>
    <property type="match status" value="1"/>
</dbReference>
<evidence type="ECO:0000313" key="4">
    <source>
        <dbReference type="EMBL" id="OCL06745.1"/>
    </source>
</evidence>
<feature type="compositionally biased region" description="Low complexity" evidence="1">
    <location>
        <begin position="1"/>
        <end position="17"/>
    </location>
</feature>
<dbReference type="OrthoDB" id="3598281at2759"/>
<feature type="domain" description="Dynamin N-terminal" evidence="2">
    <location>
        <begin position="183"/>
        <end position="426"/>
    </location>
</feature>
<evidence type="ECO:0000256" key="1">
    <source>
        <dbReference type="SAM" id="MobiDB-lite"/>
    </source>
</evidence>
<feature type="compositionally biased region" description="Low complexity" evidence="1">
    <location>
        <begin position="45"/>
        <end position="58"/>
    </location>
</feature>
<proteinExistence type="predicted"/>
<dbReference type="PANTHER" id="PTHR36681">
    <property type="entry name" value="NUCLEAR GTPASE, GERMINAL CENTER-ASSOCIATED, TANDEM DUPLICATE 3"/>
    <property type="match status" value="1"/>
</dbReference>
<dbReference type="InterPro" id="IPR027417">
    <property type="entry name" value="P-loop_NTPase"/>
</dbReference>
<dbReference type="Proteomes" id="UP000250140">
    <property type="component" value="Unassembled WGS sequence"/>
</dbReference>
<evidence type="ECO:0000259" key="3">
    <source>
        <dbReference type="Pfam" id="PF24564"/>
    </source>
</evidence>
<organism evidence="4 5">
    <name type="scientific">Glonium stellatum</name>
    <dbReference type="NCBI Taxonomy" id="574774"/>
    <lineage>
        <taxon>Eukaryota</taxon>
        <taxon>Fungi</taxon>
        <taxon>Dikarya</taxon>
        <taxon>Ascomycota</taxon>
        <taxon>Pezizomycotina</taxon>
        <taxon>Dothideomycetes</taxon>
        <taxon>Pleosporomycetidae</taxon>
        <taxon>Gloniales</taxon>
        <taxon>Gloniaceae</taxon>
        <taxon>Glonium</taxon>
    </lineage>
</organism>
<dbReference type="AlphaFoldDB" id="A0A8E2EXI6"/>
<accession>A0A8E2EXI6</accession>
<dbReference type="PANTHER" id="PTHR36681:SF3">
    <property type="entry name" value="NUCLEAR GTPASE, GERMINAL CENTER-ASSOCIATED, TANDEM DUPLICATE 3"/>
    <property type="match status" value="1"/>
</dbReference>
<dbReference type="Pfam" id="PF00350">
    <property type="entry name" value="Dynamin_N"/>
    <property type="match status" value="1"/>
</dbReference>
<dbReference type="Pfam" id="PF24564">
    <property type="entry name" value="DUF7605"/>
    <property type="match status" value="1"/>
</dbReference>
<gene>
    <name evidence="4" type="ORF">AOQ84DRAFT_389986</name>
</gene>
<dbReference type="EMBL" id="KV749988">
    <property type="protein sequence ID" value="OCL06745.1"/>
    <property type="molecule type" value="Genomic_DNA"/>
</dbReference>
<feature type="region of interest" description="Disordered" evidence="1">
    <location>
        <begin position="1"/>
        <end position="77"/>
    </location>
</feature>
<dbReference type="Gene3D" id="3.40.50.300">
    <property type="entry name" value="P-loop containing nucleotide triphosphate hydrolases"/>
    <property type="match status" value="1"/>
</dbReference>
<name>A0A8E2EXI6_9PEZI</name>
<feature type="domain" description="DUF7605" evidence="3">
    <location>
        <begin position="672"/>
        <end position="853"/>
    </location>
</feature>
<reference evidence="4 5" key="1">
    <citation type="journal article" date="2016" name="Nat. Commun.">
        <title>Ectomycorrhizal ecology is imprinted in the genome of the dominant symbiotic fungus Cenococcum geophilum.</title>
        <authorList>
            <consortium name="DOE Joint Genome Institute"/>
            <person name="Peter M."/>
            <person name="Kohler A."/>
            <person name="Ohm R.A."/>
            <person name="Kuo A."/>
            <person name="Krutzmann J."/>
            <person name="Morin E."/>
            <person name="Arend M."/>
            <person name="Barry K.W."/>
            <person name="Binder M."/>
            <person name="Choi C."/>
            <person name="Clum A."/>
            <person name="Copeland A."/>
            <person name="Grisel N."/>
            <person name="Haridas S."/>
            <person name="Kipfer T."/>
            <person name="LaButti K."/>
            <person name="Lindquist E."/>
            <person name="Lipzen A."/>
            <person name="Maire R."/>
            <person name="Meier B."/>
            <person name="Mihaltcheva S."/>
            <person name="Molinier V."/>
            <person name="Murat C."/>
            <person name="Poggeler S."/>
            <person name="Quandt C.A."/>
            <person name="Sperisen C."/>
            <person name="Tritt A."/>
            <person name="Tisserant E."/>
            <person name="Crous P.W."/>
            <person name="Henrissat B."/>
            <person name="Nehls U."/>
            <person name="Egli S."/>
            <person name="Spatafora J.W."/>
            <person name="Grigoriev I.V."/>
            <person name="Martin F.M."/>
        </authorList>
    </citation>
    <scope>NUCLEOTIDE SEQUENCE [LARGE SCALE GENOMIC DNA]</scope>
    <source>
        <strain evidence="4 5">CBS 207.34</strain>
    </source>
</reference>